<gene>
    <name evidence="1" type="ORF">ACFO3A_12790</name>
</gene>
<sequence>MSIFVVSGIDGQIKTTRLPSGDMAVSGPATGPLEQIMFDICRWDGRRNPSYGGWIIPSQYTSRAYNKLLNRCTKITD</sequence>
<keyword evidence="2" id="KW-1185">Reference proteome</keyword>
<protein>
    <submittedName>
        <fullName evidence="1">Uncharacterized protein</fullName>
    </submittedName>
</protein>
<proteinExistence type="predicted"/>
<dbReference type="Proteomes" id="UP001595967">
    <property type="component" value="Unassembled WGS sequence"/>
</dbReference>
<dbReference type="RefSeq" id="WP_377726984.1">
    <property type="nucleotide sequence ID" value="NZ_JBHSEW010000011.1"/>
</dbReference>
<organism evidence="1 2">
    <name type="scientific">Comamonas nitrativorans</name>
    <dbReference type="NCBI Taxonomy" id="108437"/>
    <lineage>
        <taxon>Bacteria</taxon>
        <taxon>Pseudomonadati</taxon>
        <taxon>Pseudomonadota</taxon>
        <taxon>Betaproteobacteria</taxon>
        <taxon>Burkholderiales</taxon>
        <taxon>Comamonadaceae</taxon>
        <taxon>Comamonas</taxon>
    </lineage>
</organism>
<accession>A0ABV9GYF7</accession>
<evidence type="ECO:0000313" key="1">
    <source>
        <dbReference type="EMBL" id="MFC4623087.1"/>
    </source>
</evidence>
<name>A0ABV9GYF7_9BURK</name>
<comment type="caution">
    <text evidence="1">The sequence shown here is derived from an EMBL/GenBank/DDBJ whole genome shotgun (WGS) entry which is preliminary data.</text>
</comment>
<reference evidence="2" key="1">
    <citation type="journal article" date="2019" name="Int. J. Syst. Evol. Microbiol.">
        <title>The Global Catalogue of Microorganisms (GCM) 10K type strain sequencing project: providing services to taxonomists for standard genome sequencing and annotation.</title>
        <authorList>
            <consortium name="The Broad Institute Genomics Platform"/>
            <consortium name="The Broad Institute Genome Sequencing Center for Infectious Disease"/>
            <person name="Wu L."/>
            <person name="Ma J."/>
        </authorList>
    </citation>
    <scope>NUCLEOTIDE SEQUENCE [LARGE SCALE GENOMIC DNA]</scope>
    <source>
        <strain evidence="2">JCM 11650</strain>
    </source>
</reference>
<dbReference type="EMBL" id="JBHSEW010000011">
    <property type="protein sequence ID" value="MFC4623087.1"/>
    <property type="molecule type" value="Genomic_DNA"/>
</dbReference>
<evidence type="ECO:0000313" key="2">
    <source>
        <dbReference type="Proteomes" id="UP001595967"/>
    </source>
</evidence>